<feature type="region of interest" description="Disordered" evidence="2">
    <location>
        <begin position="1058"/>
        <end position="1102"/>
    </location>
</feature>
<feature type="compositionally biased region" description="Low complexity" evidence="2">
    <location>
        <begin position="1350"/>
        <end position="1360"/>
    </location>
</feature>
<evidence type="ECO:0000256" key="2">
    <source>
        <dbReference type="SAM" id="MobiDB-lite"/>
    </source>
</evidence>
<sequence length="1450" mass="163722">MSTLALHHIPPSPGYPTISLPNLFSPPPMVQHQPTSKSIPRSSANLTSLHQPLQTPSKHPRLASKYNSQSNPSLLPPLPNRPLQPLTRAFEDRIFRLIEKAEAERYEEEAKVERERRKEGEKWRKAVVWKGGRESAEIRCAELKERLATQLADVDGQAQATAEQILNDFKHAWKEHAVNTLLKNITSPTALPTLSYQELTYAKAGATSLSQQRTHLLHQLESALEMLEYNRAAAMEEHIMEFGRALNKVWYFSITEATRMVQEQCMESNRAMLEDRENEVKYCAAVQATSIELDRRVEKVFGEVMEQWKTLRMTFILDQIREQCKAISDGEVHKLYEDFQRKFIANVEEQNDVIRTLVTFTTPMTTSELASWRGQGLQSFHKQEVTIQDFRTSLSDVEQHIGERLDALIDEWTDKLDECRWEGQTAQNGEVLNPLSQKIIEDEVQSYRTNSQLIAGKRASLLLSAQASHNRDILTLIADFMQCVLEMEQAYKVQTQDLTVDIQGKLEEFHALYVSDYKYQEKLMYREVEEMKREKEDEAVTSRIDKCREILVAIGGLHKGFQTKAAGFMQNLSTQLKASVGVYKQKVVDSLQIGTADALTTDKPGSGPSFIGGHGIRYFLPTFASDIEFMTQFIHVWREEQQDRAQAAGAGKPGAKKDPKRKVAVREAGRAAFTRPSEAMRILSFEGTDALRRPSGTDEPIGAHGGRPSLTVANLGVAPTPEPQVVEIPPVSLTLVKDARMNFQELFVLHTERLMDAMTRESDDITLNKVAEFGNDLAETLFALEGRAAEIEEVFRKRLTELAQTRKSNETHSRVFIHKLTTLKASYSSAISQIELLATTFLSSHTHPTSARLRTCRTSAHIKLLNAQYQKHLAQHTATLNKHLNEAKEKFDKGKKELLASKVGPLKDAWELVKAVNGGKTDGVSSLDAWADQYERRLDAVQDELKADVDRFNAEVDAHLEDVGLIEAVERQLAGMRMRVKAETTKCEDIKRRLKSELADLESYRDYDTLRWDRIQTLINRTEDLRASVAAYAHYLGCVKDGNGVKFMIERSHPDFEKWKEDQKVTTPSKQAPPSQTSGKGSKAKRPTSGVKKTPAAPSATGPTQPLTFLALMQKARVEVRVGIVETCEAFYKRVGTRGIRRTNEIPASPALYMGYVDIRLNHIQEKAEQFRHDRIEEFISLLTSVTIFITTLSTKSLTILTFEANRHLTTSWKSHTTTFATALLAAKRARDTYQDHHIKVGLAYSQDAAELDRVNARGRELEGHVVKCGGEILEKWKEFTESEGRDVVERVEFVTESLAGILDQLVLNGDVERPPKMVEARTRTVREVLEAMKAQNDDKPDGTKAETSPAAKATTPDTKTYPALPVAELSFLPAFPATSRTHRSTPLHTTLYTDRDTKFLQFARDAKQKWETLQTYISNENAAHERWLADWEKSIEGVRTMRSKMAGAG</sequence>
<dbReference type="EMBL" id="JADGJD010000368">
    <property type="protein sequence ID" value="KAJ3051685.1"/>
    <property type="molecule type" value="Genomic_DNA"/>
</dbReference>
<organism evidence="5 6">
    <name type="scientific">Rhizophlyctis rosea</name>
    <dbReference type="NCBI Taxonomy" id="64517"/>
    <lineage>
        <taxon>Eukaryota</taxon>
        <taxon>Fungi</taxon>
        <taxon>Fungi incertae sedis</taxon>
        <taxon>Chytridiomycota</taxon>
        <taxon>Chytridiomycota incertae sedis</taxon>
        <taxon>Chytridiomycetes</taxon>
        <taxon>Rhizophlyctidales</taxon>
        <taxon>Rhizophlyctidaceae</taxon>
        <taxon>Rhizophlyctis</taxon>
    </lineage>
</organism>
<reference evidence="5" key="1">
    <citation type="submission" date="2020-05" db="EMBL/GenBank/DDBJ databases">
        <title>Phylogenomic resolution of chytrid fungi.</title>
        <authorList>
            <person name="Stajich J.E."/>
            <person name="Amses K."/>
            <person name="Simmons R."/>
            <person name="Seto K."/>
            <person name="Myers J."/>
            <person name="Bonds A."/>
            <person name="Quandt C.A."/>
            <person name="Barry K."/>
            <person name="Liu P."/>
            <person name="Grigoriev I."/>
            <person name="Longcore J.E."/>
            <person name="James T.Y."/>
        </authorList>
    </citation>
    <scope>NUCLEOTIDE SEQUENCE</scope>
    <source>
        <strain evidence="5">JEL0318</strain>
    </source>
</reference>
<evidence type="ECO:0000259" key="3">
    <source>
        <dbReference type="Pfam" id="PF14643"/>
    </source>
</evidence>
<keyword evidence="6" id="KW-1185">Reference proteome</keyword>
<feature type="compositionally biased region" description="Basic and acidic residues" evidence="2">
    <location>
        <begin position="1333"/>
        <end position="1345"/>
    </location>
</feature>
<feature type="domain" description="DUF4456" evidence="4">
    <location>
        <begin position="1125"/>
        <end position="1320"/>
    </location>
</feature>
<evidence type="ECO:0000256" key="1">
    <source>
        <dbReference type="SAM" id="Coils"/>
    </source>
</evidence>
<evidence type="ECO:0000313" key="6">
    <source>
        <dbReference type="Proteomes" id="UP001212841"/>
    </source>
</evidence>
<dbReference type="Pfam" id="PF14644">
    <property type="entry name" value="DUF4456"/>
    <property type="match status" value="1"/>
</dbReference>
<accession>A0AAD5X2C0</accession>
<feature type="compositionally biased region" description="Polar residues" evidence="2">
    <location>
        <begin position="32"/>
        <end position="57"/>
    </location>
</feature>
<dbReference type="Pfam" id="PF14643">
    <property type="entry name" value="DUF4455"/>
    <property type="match status" value="1"/>
</dbReference>
<evidence type="ECO:0000259" key="4">
    <source>
        <dbReference type="Pfam" id="PF14644"/>
    </source>
</evidence>
<dbReference type="InterPro" id="IPR027914">
    <property type="entry name" value="DUF4456"/>
</dbReference>
<dbReference type="Proteomes" id="UP001212841">
    <property type="component" value="Unassembled WGS sequence"/>
</dbReference>
<feature type="region of interest" description="Disordered" evidence="2">
    <location>
        <begin position="1333"/>
        <end position="1360"/>
    </location>
</feature>
<feature type="coiled-coil region" evidence="1">
    <location>
        <begin position="96"/>
        <end position="153"/>
    </location>
</feature>
<comment type="caution">
    <text evidence="5">The sequence shown here is derived from an EMBL/GenBank/DDBJ whole genome shotgun (WGS) entry which is preliminary data.</text>
</comment>
<evidence type="ECO:0000313" key="5">
    <source>
        <dbReference type="EMBL" id="KAJ3051685.1"/>
    </source>
</evidence>
<feature type="coiled-coil region" evidence="1">
    <location>
        <begin position="931"/>
        <end position="962"/>
    </location>
</feature>
<feature type="domain" description="DUF4455" evidence="3">
    <location>
        <begin position="140"/>
        <end position="591"/>
    </location>
</feature>
<keyword evidence="1" id="KW-0175">Coiled coil</keyword>
<feature type="compositionally biased region" description="Polar residues" evidence="2">
    <location>
        <begin position="1065"/>
        <end position="1080"/>
    </location>
</feature>
<protein>
    <submittedName>
        <fullName evidence="5">Uncharacterized protein</fullName>
    </submittedName>
</protein>
<name>A0AAD5X2C0_9FUNG</name>
<feature type="region of interest" description="Disordered" evidence="2">
    <location>
        <begin position="24"/>
        <end position="83"/>
    </location>
</feature>
<gene>
    <name evidence="5" type="ORF">HK097_007291</name>
</gene>
<proteinExistence type="predicted"/>
<dbReference type="InterPro" id="IPR028089">
    <property type="entry name" value="DUF4455"/>
</dbReference>